<feature type="region of interest" description="Disordered" evidence="1">
    <location>
        <begin position="1"/>
        <end position="47"/>
    </location>
</feature>
<feature type="compositionally biased region" description="Basic and acidic residues" evidence="1">
    <location>
        <begin position="27"/>
        <end position="47"/>
    </location>
</feature>
<evidence type="ECO:0000256" key="1">
    <source>
        <dbReference type="SAM" id="MobiDB-lite"/>
    </source>
</evidence>
<reference evidence="2" key="2">
    <citation type="submission" date="2023-05" db="EMBL/GenBank/DDBJ databases">
        <authorList>
            <consortium name="Lawrence Berkeley National Laboratory"/>
            <person name="Steindorff A."/>
            <person name="Hensen N."/>
            <person name="Bonometti L."/>
            <person name="Westerberg I."/>
            <person name="Brannstrom I.O."/>
            <person name="Guillou S."/>
            <person name="Cros-Aarteil S."/>
            <person name="Calhoun S."/>
            <person name="Haridas S."/>
            <person name="Kuo A."/>
            <person name="Mondo S."/>
            <person name="Pangilinan J."/>
            <person name="Riley R."/>
            <person name="Labutti K."/>
            <person name="Andreopoulos B."/>
            <person name="Lipzen A."/>
            <person name="Chen C."/>
            <person name="Yanf M."/>
            <person name="Daum C."/>
            <person name="Ng V."/>
            <person name="Clum A."/>
            <person name="Ohm R."/>
            <person name="Martin F."/>
            <person name="Silar P."/>
            <person name="Natvig D."/>
            <person name="Lalanne C."/>
            <person name="Gautier V."/>
            <person name="Ament-Velasquez S.L."/>
            <person name="Kruys A."/>
            <person name="Hutchinson M.I."/>
            <person name="Powell A.J."/>
            <person name="Barry K."/>
            <person name="Miller A.N."/>
            <person name="Grigoriev I.V."/>
            <person name="Debuchy R."/>
            <person name="Gladieux P."/>
            <person name="Thoren M.H."/>
            <person name="Johannesson H."/>
        </authorList>
    </citation>
    <scope>NUCLEOTIDE SEQUENCE</scope>
    <source>
        <strain evidence="2">CBS 892.96</strain>
    </source>
</reference>
<evidence type="ECO:0000313" key="2">
    <source>
        <dbReference type="EMBL" id="KAK4180097.1"/>
    </source>
</evidence>
<keyword evidence="3" id="KW-1185">Reference proteome</keyword>
<organism evidence="2 3">
    <name type="scientific">Triangularia setosa</name>
    <dbReference type="NCBI Taxonomy" id="2587417"/>
    <lineage>
        <taxon>Eukaryota</taxon>
        <taxon>Fungi</taxon>
        <taxon>Dikarya</taxon>
        <taxon>Ascomycota</taxon>
        <taxon>Pezizomycotina</taxon>
        <taxon>Sordariomycetes</taxon>
        <taxon>Sordariomycetidae</taxon>
        <taxon>Sordariales</taxon>
        <taxon>Podosporaceae</taxon>
        <taxon>Triangularia</taxon>
    </lineage>
</organism>
<dbReference type="EMBL" id="MU866104">
    <property type="protein sequence ID" value="KAK4180097.1"/>
    <property type="molecule type" value="Genomic_DNA"/>
</dbReference>
<proteinExistence type="predicted"/>
<dbReference type="AlphaFoldDB" id="A0AAN7AC03"/>
<name>A0AAN7AC03_9PEZI</name>
<reference evidence="2" key="1">
    <citation type="journal article" date="2023" name="Mol. Phylogenet. Evol.">
        <title>Genome-scale phylogeny and comparative genomics of the fungal order Sordariales.</title>
        <authorList>
            <person name="Hensen N."/>
            <person name="Bonometti L."/>
            <person name="Westerberg I."/>
            <person name="Brannstrom I.O."/>
            <person name="Guillou S."/>
            <person name="Cros-Aarteil S."/>
            <person name="Calhoun S."/>
            <person name="Haridas S."/>
            <person name="Kuo A."/>
            <person name="Mondo S."/>
            <person name="Pangilinan J."/>
            <person name="Riley R."/>
            <person name="LaButti K."/>
            <person name="Andreopoulos B."/>
            <person name="Lipzen A."/>
            <person name="Chen C."/>
            <person name="Yan M."/>
            <person name="Daum C."/>
            <person name="Ng V."/>
            <person name="Clum A."/>
            <person name="Steindorff A."/>
            <person name="Ohm R.A."/>
            <person name="Martin F."/>
            <person name="Silar P."/>
            <person name="Natvig D.O."/>
            <person name="Lalanne C."/>
            <person name="Gautier V."/>
            <person name="Ament-Velasquez S.L."/>
            <person name="Kruys A."/>
            <person name="Hutchinson M.I."/>
            <person name="Powell A.J."/>
            <person name="Barry K."/>
            <person name="Miller A.N."/>
            <person name="Grigoriev I.V."/>
            <person name="Debuchy R."/>
            <person name="Gladieux P."/>
            <person name="Hiltunen Thoren M."/>
            <person name="Johannesson H."/>
        </authorList>
    </citation>
    <scope>NUCLEOTIDE SEQUENCE</scope>
    <source>
        <strain evidence="2">CBS 892.96</strain>
    </source>
</reference>
<dbReference type="Proteomes" id="UP001302321">
    <property type="component" value="Unassembled WGS sequence"/>
</dbReference>
<accession>A0AAN7AC03</accession>
<evidence type="ECO:0000313" key="3">
    <source>
        <dbReference type="Proteomes" id="UP001302321"/>
    </source>
</evidence>
<protein>
    <submittedName>
        <fullName evidence="2">Uncharacterized protein</fullName>
    </submittedName>
</protein>
<sequence>MQPHKRIKNSTEKADAPTPTRNLQASDRQRVSQGRSDRQNHASTEELKGVLGKDGSIIIISPSMLITSHSLCEEMPPRHLGDLALARTHELTAPLLQGLSQLEGGGVQKRTHDHISMRTPQYALWFDRTFQLALASHMISKWLYGCEVKSRKEGELKKNGGVDMLGDALAFDLRQARPVYLGWARTVTTEPAHYCDMQMRNYTTWSFCDLSCPISAIIIHRHHPLPPSIATFHCVAPTLKSRNQTTFLQFSNFHYFTLARSSTQTAYNITNLPPSPTTKSSFIQALYWAKSDFITILNHHHKDAPST</sequence>
<comment type="caution">
    <text evidence="2">The sequence shown here is derived from an EMBL/GenBank/DDBJ whole genome shotgun (WGS) entry which is preliminary data.</text>
</comment>
<gene>
    <name evidence="2" type="ORF">QBC36DRAFT_307614</name>
</gene>